<organism evidence="3 4">
    <name type="scientific">Enterocloster bolteae</name>
    <dbReference type="NCBI Taxonomy" id="208479"/>
    <lineage>
        <taxon>Bacteria</taxon>
        <taxon>Bacillati</taxon>
        <taxon>Bacillota</taxon>
        <taxon>Clostridia</taxon>
        <taxon>Lachnospirales</taxon>
        <taxon>Lachnospiraceae</taxon>
        <taxon>Enterocloster</taxon>
    </lineage>
</organism>
<dbReference type="Proteomes" id="UP000284543">
    <property type="component" value="Unassembled WGS sequence"/>
</dbReference>
<protein>
    <submittedName>
        <fullName evidence="3">ATP-binding protein</fullName>
    </submittedName>
</protein>
<feature type="domain" description="Helicase HerA central" evidence="2">
    <location>
        <begin position="555"/>
        <end position="789"/>
    </location>
</feature>
<evidence type="ECO:0000313" key="3">
    <source>
        <dbReference type="EMBL" id="RGV77261.1"/>
    </source>
</evidence>
<gene>
    <name evidence="3" type="ORF">DWW02_06120</name>
</gene>
<dbReference type="InterPro" id="IPR027417">
    <property type="entry name" value="P-loop_NTPase"/>
</dbReference>
<dbReference type="EMBL" id="QRZM01000002">
    <property type="protein sequence ID" value="RGV77261.1"/>
    <property type="molecule type" value="Genomic_DNA"/>
</dbReference>
<dbReference type="RefSeq" id="WP_118017871.1">
    <property type="nucleotide sequence ID" value="NZ_CAUHGS010000013.1"/>
</dbReference>
<keyword evidence="3" id="KW-0547">Nucleotide-binding</keyword>
<dbReference type="InterPro" id="IPR008571">
    <property type="entry name" value="HerA-like"/>
</dbReference>
<reference evidence="3 4" key="1">
    <citation type="submission" date="2018-08" db="EMBL/GenBank/DDBJ databases">
        <title>A genome reference for cultivated species of the human gut microbiota.</title>
        <authorList>
            <person name="Zou Y."/>
            <person name="Xue W."/>
            <person name="Luo G."/>
        </authorList>
    </citation>
    <scope>NUCLEOTIDE SEQUENCE [LARGE SCALE GENOMIC DNA]</scope>
    <source>
        <strain evidence="3 4">AF14-18</strain>
    </source>
</reference>
<feature type="compositionally biased region" description="Low complexity" evidence="1">
    <location>
        <begin position="349"/>
        <end position="359"/>
    </location>
</feature>
<dbReference type="Pfam" id="PF01935">
    <property type="entry name" value="DUF87"/>
    <property type="match status" value="1"/>
</dbReference>
<feature type="region of interest" description="Disordered" evidence="1">
    <location>
        <begin position="347"/>
        <end position="395"/>
    </location>
</feature>
<evidence type="ECO:0000259" key="2">
    <source>
        <dbReference type="Pfam" id="PF01935"/>
    </source>
</evidence>
<dbReference type="SUPFAM" id="SSF52540">
    <property type="entry name" value="P-loop containing nucleoside triphosphate hydrolases"/>
    <property type="match status" value="1"/>
</dbReference>
<dbReference type="PANTHER" id="PTHR42957:SF1">
    <property type="entry name" value="HELICASE MJ1565-RELATED"/>
    <property type="match status" value="1"/>
</dbReference>
<dbReference type="GO" id="GO:0005524">
    <property type="term" value="F:ATP binding"/>
    <property type="evidence" value="ECO:0007669"/>
    <property type="project" value="UniProtKB-KW"/>
</dbReference>
<feature type="compositionally biased region" description="Polar residues" evidence="1">
    <location>
        <begin position="375"/>
        <end position="395"/>
    </location>
</feature>
<accession>A0A412ZAX2</accession>
<sequence>MSDTVVLGRREATLVEQSQEAVIIDKPKSNVPSFETLQNQLTESSKLVDDIILKKYLHKLTDLEIVPLSDGLKQISDIRLFKITEMVYQKDEYSTYKFASVFNAVQNLNCSVFILADSNGQKTDFYMGVRSLDDKRTTKSLKDTLKNALSGQFPGVKSMDLLDPEAESFLRDIPSQNIAAVSCVANNKDDDFKNNETFIQGLEKLALAMQGQVYTAIILAKSNPAEQLDEIRRAYEAIYTQLSPFANMQMSYGTNSALSISDALSHGTTTGTSYSKNISSTVGSSISKGTSTNESTSKMDTAGMLIKTGGAIALGALGVVTAPLTGGASVVAAGAIMAGQIGLSAFNPSTKSKGTSTSETDTKNESETKGEAFGNNESQSENETHTKGITSGTSDNMQLTMQNKTLLNTLERIDLQLKRIDECESLGMWECAAYFLSSSQETAEMAAGTYKALMKGSKSGLETSAVNYWGRQDEAKLPILRDYITNFIHPVFAYRSTENTEYLPVTPSSLLSSNELAIQMGLPRKSVCGFPVIEHADFGKEVVSYGKAKSMRTICLGKVFSMGTEMPTEVNLDVDSLTMHTFVTGSTGSGKSNTVYELLNQLHSIYGTHFLVVEPAKGEYKNVFGQYADVTVYGTNPKKTSLLKLNPFRFPADVHILEHLDRLVEIFNVCWPMYAAMPAILKEAMEKAYVSIGWDLVSSENSKGAKYPNFADLLEQIEVVIEESKYSADSKGDYSGALLTRVRSLTTGLNGMIFCNDDLTDEQLFDRSVVVDLSRVGSTETKSLIMGLLVMKLNEHRMATGKANSPLTHITVLEEAHNLLKRTSTEQSAEGSNLLGKSVELLANSIAEMRTYGEGFVIADQSPGLLDMSVIRNTNTKIILRLPDKGDRELVGYSAGLNDEQIDELSKLKRGVAAVYQNDWVEPILVQVNRCNLSEREYSYEADTQAMDKNALKEQLVNFLIQGRLSEKLKFSLKEIADNLDKIGLSSTNADFVDELIDEYNKTGTLSIWEDENFRKLARRVTDILGVRTRVENCVLSAADDSELTSMLERIVKQFFPDASNSKVLALSQAFMKDMSVQQEESEIRRKLYVKWVSFIKEGGVRCLQKTATSNQCCLLRKEEIK</sequence>
<name>A0A412ZAX2_9FIRM</name>
<evidence type="ECO:0000313" key="4">
    <source>
        <dbReference type="Proteomes" id="UP000284543"/>
    </source>
</evidence>
<proteinExistence type="predicted"/>
<evidence type="ECO:0000256" key="1">
    <source>
        <dbReference type="SAM" id="MobiDB-lite"/>
    </source>
</evidence>
<dbReference type="InterPro" id="IPR002789">
    <property type="entry name" value="HerA_central"/>
</dbReference>
<dbReference type="PANTHER" id="PTHR42957">
    <property type="entry name" value="HELICASE MJ1565-RELATED"/>
    <property type="match status" value="1"/>
</dbReference>
<feature type="compositionally biased region" description="Basic and acidic residues" evidence="1">
    <location>
        <begin position="360"/>
        <end position="370"/>
    </location>
</feature>
<comment type="caution">
    <text evidence="3">The sequence shown here is derived from an EMBL/GenBank/DDBJ whole genome shotgun (WGS) entry which is preliminary data.</text>
</comment>
<dbReference type="AlphaFoldDB" id="A0A412ZAX2"/>
<keyword evidence="3" id="KW-0067">ATP-binding</keyword>
<dbReference type="Gene3D" id="3.40.50.300">
    <property type="entry name" value="P-loop containing nucleotide triphosphate hydrolases"/>
    <property type="match status" value="2"/>
</dbReference>